<dbReference type="PANTHER" id="PTHR43673">
    <property type="entry name" value="NAD(P)H NITROREDUCTASE YDGI-RELATED"/>
    <property type="match status" value="1"/>
</dbReference>
<dbReference type="PATRIC" id="fig|1434107.4.peg.3733"/>
<dbReference type="EMBL" id="CP009517">
    <property type="protein sequence ID" value="AKB83523.1"/>
    <property type="molecule type" value="Genomic_DNA"/>
</dbReference>
<dbReference type="HOGENOM" id="CLU_070764_2_0_2"/>
<keyword evidence="5" id="KW-0560">Oxidoreductase</keyword>
<evidence type="ECO:0000256" key="1">
    <source>
        <dbReference type="ARBA" id="ARBA00001917"/>
    </source>
</evidence>
<dbReference type="PROSITE" id="PS51379">
    <property type="entry name" value="4FE4S_FER_2"/>
    <property type="match status" value="2"/>
</dbReference>
<dbReference type="GeneID" id="24790587"/>
<sequence length="276" mass="30250">MNINVDSDLCSQCGVCSKVCPMGIIDPADEVQLPRVHEGMDAVCLSCGHCEAFCPSGALTFTDMGDKTHESVISKGAISPENLGLFLKSRRSIRTYKPTEVPYATIESILDIVRYAPSGGNSQLVEWLVIHDPRVVRNIAEQTIDWEREVAKSSLPMAPRASAMVAAWDKGTDVICRGAPHIILALMAEDKVMAMGDVITGDAIIALTHFEIAAQAFGIGACWARVLLIASQNRSSLLEYLNLPEGRRIVNAMLFGYPQYAPQFIPRRNPPHVTWR</sequence>
<dbReference type="GO" id="GO:0016491">
    <property type="term" value="F:oxidoreductase activity"/>
    <property type="evidence" value="ECO:0007669"/>
    <property type="project" value="UniProtKB-KW"/>
</dbReference>
<dbReference type="SUPFAM" id="SSF54862">
    <property type="entry name" value="4Fe-4S ferredoxins"/>
    <property type="match status" value="1"/>
</dbReference>
<name>A0A0E3SPC0_METBA</name>
<dbReference type="AlphaFoldDB" id="A0A0E3SPC0"/>
<keyword evidence="3" id="KW-0285">Flavoprotein</keyword>
<keyword evidence="4" id="KW-0288">FMN</keyword>
<feature type="domain" description="4Fe-4S ferredoxin-type" evidence="6">
    <location>
        <begin position="1"/>
        <end position="30"/>
    </location>
</feature>
<reference evidence="7" key="1">
    <citation type="submission" date="2014-07" db="EMBL/GenBank/DDBJ databases">
        <title>Methanogenic archaea and the global carbon cycle.</title>
        <authorList>
            <person name="Henriksen J.R."/>
            <person name="Luke J."/>
            <person name="Reinhart S."/>
            <person name="Benedict M.N."/>
            <person name="Youngblut N.D."/>
            <person name="Metcalf M.E."/>
            <person name="Whitaker R.J."/>
            <person name="Metcalf W.W."/>
        </authorList>
    </citation>
    <scope>NUCLEOTIDE SEQUENCE [LARGE SCALE GENOMIC DNA]</scope>
    <source>
        <strain evidence="7">3</strain>
    </source>
</reference>
<dbReference type="Gene3D" id="3.30.70.20">
    <property type="match status" value="1"/>
</dbReference>
<evidence type="ECO:0000256" key="4">
    <source>
        <dbReference type="ARBA" id="ARBA00022643"/>
    </source>
</evidence>
<feature type="domain" description="4Fe-4S ferredoxin-type" evidence="6">
    <location>
        <begin position="32"/>
        <end position="64"/>
    </location>
</feature>
<dbReference type="PANTHER" id="PTHR43673:SF2">
    <property type="entry name" value="NITROREDUCTASE"/>
    <property type="match status" value="1"/>
</dbReference>
<dbReference type="InterPro" id="IPR029479">
    <property type="entry name" value="Nitroreductase"/>
</dbReference>
<evidence type="ECO:0000313" key="7">
    <source>
        <dbReference type="EMBL" id="AKB83523.1"/>
    </source>
</evidence>
<dbReference type="CDD" id="cd02143">
    <property type="entry name" value="nitroreductase_FeS-like"/>
    <property type="match status" value="1"/>
</dbReference>
<comment type="similarity">
    <text evidence="2">Belongs to the nitroreductase family.</text>
</comment>
<dbReference type="InterPro" id="IPR017900">
    <property type="entry name" value="4Fe4S_Fe_S_CS"/>
</dbReference>
<evidence type="ECO:0000256" key="5">
    <source>
        <dbReference type="ARBA" id="ARBA00023002"/>
    </source>
</evidence>
<keyword evidence="8" id="KW-1185">Reference proteome</keyword>
<protein>
    <submittedName>
        <fullName evidence="7">Ferredoxin</fullName>
    </submittedName>
</protein>
<dbReference type="Pfam" id="PF13187">
    <property type="entry name" value="Fer4_9"/>
    <property type="match status" value="1"/>
</dbReference>
<comment type="cofactor">
    <cofactor evidence="1">
        <name>FMN</name>
        <dbReference type="ChEBI" id="CHEBI:58210"/>
    </cofactor>
</comment>
<gene>
    <name evidence="7" type="ORF">MSBR3_2945</name>
</gene>
<dbReference type="SUPFAM" id="SSF55469">
    <property type="entry name" value="FMN-dependent nitroreductase-like"/>
    <property type="match status" value="1"/>
</dbReference>
<accession>A0A0E3SPC0</accession>
<dbReference type="InterPro" id="IPR017896">
    <property type="entry name" value="4Fe4S_Fe-S-bd"/>
</dbReference>
<dbReference type="Pfam" id="PF00881">
    <property type="entry name" value="Nitroreductase"/>
    <property type="match status" value="1"/>
</dbReference>
<dbReference type="KEGG" id="mbak:MSBR3_2945"/>
<dbReference type="Gene3D" id="3.40.109.10">
    <property type="entry name" value="NADH Oxidase"/>
    <property type="match status" value="1"/>
</dbReference>
<evidence type="ECO:0000256" key="2">
    <source>
        <dbReference type="ARBA" id="ARBA00007118"/>
    </source>
</evidence>
<evidence type="ECO:0000256" key="3">
    <source>
        <dbReference type="ARBA" id="ARBA00022630"/>
    </source>
</evidence>
<evidence type="ECO:0000313" key="8">
    <source>
        <dbReference type="Proteomes" id="UP000033066"/>
    </source>
</evidence>
<dbReference type="OrthoDB" id="51316at2157"/>
<proteinExistence type="inferred from homology"/>
<dbReference type="InterPro" id="IPR000415">
    <property type="entry name" value="Nitroreductase-like"/>
</dbReference>
<evidence type="ECO:0000259" key="6">
    <source>
        <dbReference type="PROSITE" id="PS51379"/>
    </source>
</evidence>
<organism evidence="7 8">
    <name type="scientific">Methanosarcina barkeri 3</name>
    <dbReference type="NCBI Taxonomy" id="1434107"/>
    <lineage>
        <taxon>Archaea</taxon>
        <taxon>Methanobacteriati</taxon>
        <taxon>Methanobacteriota</taxon>
        <taxon>Stenosarchaea group</taxon>
        <taxon>Methanomicrobia</taxon>
        <taxon>Methanosarcinales</taxon>
        <taxon>Methanosarcinaceae</taxon>
        <taxon>Methanosarcina</taxon>
    </lineage>
</organism>
<dbReference type="RefSeq" id="WP_048109148.1">
    <property type="nucleotide sequence ID" value="NZ_CP009517.1"/>
</dbReference>
<dbReference type="Proteomes" id="UP000033066">
    <property type="component" value="Chromosome"/>
</dbReference>
<dbReference type="STRING" id="1434107.MSBR3_2945"/>
<dbReference type="PROSITE" id="PS00198">
    <property type="entry name" value="4FE4S_FER_1"/>
    <property type="match status" value="2"/>
</dbReference>